<evidence type="ECO:0000256" key="7">
    <source>
        <dbReference type="RuleBase" id="RU363032"/>
    </source>
</evidence>
<evidence type="ECO:0000313" key="9">
    <source>
        <dbReference type="EMBL" id="MFC7404826.1"/>
    </source>
</evidence>
<dbReference type="Pfam" id="PF00528">
    <property type="entry name" value="BPD_transp_1"/>
    <property type="match status" value="1"/>
</dbReference>
<feature type="transmembrane region" description="Helical" evidence="7">
    <location>
        <begin position="161"/>
        <end position="184"/>
    </location>
</feature>
<evidence type="ECO:0000256" key="5">
    <source>
        <dbReference type="ARBA" id="ARBA00022989"/>
    </source>
</evidence>
<evidence type="ECO:0000256" key="2">
    <source>
        <dbReference type="ARBA" id="ARBA00022448"/>
    </source>
</evidence>
<feature type="domain" description="ABC transmembrane type-1" evidence="8">
    <location>
        <begin position="76"/>
        <end position="293"/>
    </location>
</feature>
<reference evidence="10" key="1">
    <citation type="journal article" date="2019" name="Int. J. Syst. Evol. Microbiol.">
        <title>The Global Catalogue of Microorganisms (GCM) 10K type strain sequencing project: providing services to taxonomists for standard genome sequencing and annotation.</title>
        <authorList>
            <consortium name="The Broad Institute Genomics Platform"/>
            <consortium name="The Broad Institute Genome Sequencing Center for Infectious Disease"/>
            <person name="Wu L."/>
            <person name="Ma J."/>
        </authorList>
    </citation>
    <scope>NUCLEOTIDE SEQUENCE [LARGE SCALE GENOMIC DNA]</scope>
    <source>
        <strain evidence="10">JCM 1490</strain>
    </source>
</reference>
<feature type="transmembrane region" description="Helical" evidence="7">
    <location>
        <begin position="270"/>
        <end position="294"/>
    </location>
</feature>
<dbReference type="InterPro" id="IPR000515">
    <property type="entry name" value="MetI-like"/>
</dbReference>
<dbReference type="PANTHER" id="PTHR30193">
    <property type="entry name" value="ABC TRANSPORTER PERMEASE PROTEIN"/>
    <property type="match status" value="1"/>
</dbReference>
<comment type="caution">
    <text evidence="9">The sequence shown here is derived from an EMBL/GenBank/DDBJ whole genome shotgun (WGS) entry which is preliminary data.</text>
</comment>
<evidence type="ECO:0000256" key="6">
    <source>
        <dbReference type="ARBA" id="ARBA00023136"/>
    </source>
</evidence>
<evidence type="ECO:0000256" key="1">
    <source>
        <dbReference type="ARBA" id="ARBA00004651"/>
    </source>
</evidence>
<keyword evidence="10" id="KW-1185">Reference proteome</keyword>
<dbReference type="EMBL" id="JBHTCQ010000001">
    <property type="protein sequence ID" value="MFC7404826.1"/>
    <property type="molecule type" value="Genomic_DNA"/>
</dbReference>
<keyword evidence="5 7" id="KW-1133">Transmembrane helix</keyword>
<comment type="similarity">
    <text evidence="7">Belongs to the binding-protein-dependent transport system permease family.</text>
</comment>
<keyword evidence="2 7" id="KW-0813">Transport</keyword>
<feature type="transmembrane region" description="Helical" evidence="7">
    <location>
        <begin position="113"/>
        <end position="133"/>
    </location>
</feature>
<gene>
    <name evidence="9" type="ORF">ACFQQL_06870</name>
</gene>
<dbReference type="PROSITE" id="PS50928">
    <property type="entry name" value="ABC_TM1"/>
    <property type="match status" value="1"/>
</dbReference>
<proteinExistence type="inferred from homology"/>
<comment type="subcellular location">
    <subcellularLocation>
        <location evidence="1 7">Cell membrane</location>
        <topology evidence="1 7">Multi-pass membrane protein</topology>
    </subcellularLocation>
</comment>
<name>A0ABW2Q6K0_9MICO</name>
<evidence type="ECO:0000256" key="4">
    <source>
        <dbReference type="ARBA" id="ARBA00022692"/>
    </source>
</evidence>
<organism evidence="9 10">
    <name type="scientific">Georgenia alba</name>
    <dbReference type="NCBI Taxonomy" id="2233858"/>
    <lineage>
        <taxon>Bacteria</taxon>
        <taxon>Bacillati</taxon>
        <taxon>Actinomycetota</taxon>
        <taxon>Actinomycetes</taxon>
        <taxon>Micrococcales</taxon>
        <taxon>Bogoriellaceae</taxon>
        <taxon>Georgenia</taxon>
    </lineage>
</organism>
<dbReference type="CDD" id="cd06261">
    <property type="entry name" value="TM_PBP2"/>
    <property type="match status" value="1"/>
</dbReference>
<keyword evidence="3" id="KW-1003">Cell membrane</keyword>
<dbReference type="RefSeq" id="WP_382392590.1">
    <property type="nucleotide sequence ID" value="NZ_JBHTCQ010000001.1"/>
</dbReference>
<dbReference type="Gene3D" id="1.10.3720.10">
    <property type="entry name" value="MetI-like"/>
    <property type="match status" value="1"/>
</dbReference>
<dbReference type="InterPro" id="IPR051393">
    <property type="entry name" value="ABC_transporter_permease"/>
</dbReference>
<accession>A0ABW2Q6K0</accession>
<protein>
    <submittedName>
        <fullName evidence="9">Carbohydrate ABC transporter permease</fullName>
    </submittedName>
</protein>
<feature type="transmembrane region" description="Helical" evidence="7">
    <location>
        <begin position="76"/>
        <end position="101"/>
    </location>
</feature>
<dbReference type="Proteomes" id="UP001596455">
    <property type="component" value="Unassembled WGS sequence"/>
</dbReference>
<evidence type="ECO:0000313" key="10">
    <source>
        <dbReference type="Proteomes" id="UP001596455"/>
    </source>
</evidence>
<dbReference type="SUPFAM" id="SSF161098">
    <property type="entry name" value="MetI-like"/>
    <property type="match status" value="1"/>
</dbReference>
<keyword evidence="4 7" id="KW-0812">Transmembrane</keyword>
<sequence>MTAVAGPSRRRRSSDRNAALLLLAPNVVGFVVFLGVPIVMSVVLSLFRVDGFGNYEFVGAENYLELFRDTYFGRSVLVTVVYVVAMVPGVFLTGLGLALLTRRQSLANGTARAAFFLPHVVSLVVIGLVWQFLLTDKVGIVNRFLELIGLEGISWLGDSRYALWSVIAVSVWFYMGYYMIIFLAGLNDIPQEHYDAARVDGAGPVASFRYVTWPLLKPTSFFVLMIATVAAVSGGQAFDLIYVMTQGGPADSTSLVMFYIYEQAFQYGNYGYACAMSALVVLSLLAVTGSLFLATRGGRFDHA</sequence>
<keyword evidence="6 7" id="KW-0472">Membrane</keyword>
<dbReference type="PANTHER" id="PTHR30193:SF41">
    <property type="entry name" value="DIACETYLCHITOBIOSE UPTAKE SYSTEM PERMEASE PROTEIN NGCF"/>
    <property type="match status" value="1"/>
</dbReference>
<evidence type="ECO:0000256" key="3">
    <source>
        <dbReference type="ARBA" id="ARBA00022475"/>
    </source>
</evidence>
<feature type="transmembrane region" description="Helical" evidence="7">
    <location>
        <begin position="221"/>
        <end position="244"/>
    </location>
</feature>
<feature type="transmembrane region" description="Helical" evidence="7">
    <location>
        <begin position="20"/>
        <end position="47"/>
    </location>
</feature>
<dbReference type="InterPro" id="IPR035906">
    <property type="entry name" value="MetI-like_sf"/>
</dbReference>
<evidence type="ECO:0000259" key="8">
    <source>
        <dbReference type="PROSITE" id="PS50928"/>
    </source>
</evidence>